<comment type="similarity">
    <text evidence="1">Belongs to the ligand-gated ion channel (TC 1.A.9) family. Acetylcholine receptor (TC 1.A.9.1) subfamily.</text>
</comment>
<dbReference type="PRINTS" id="PR00254">
    <property type="entry name" value="NICOTINICR"/>
</dbReference>
<keyword evidence="3" id="KW-1003">Cell membrane</keyword>
<dbReference type="PANTHER" id="PTHR18945">
    <property type="entry name" value="NEUROTRANSMITTER GATED ION CHANNEL"/>
    <property type="match status" value="1"/>
</dbReference>
<dbReference type="InterPro" id="IPR006202">
    <property type="entry name" value="Neur_chan_lig-bd"/>
</dbReference>
<evidence type="ECO:0000256" key="14">
    <source>
        <dbReference type="ARBA" id="ARBA00023303"/>
    </source>
</evidence>
<keyword evidence="7" id="KW-0770">Synapse</keyword>
<keyword evidence="13" id="KW-1071">Ligand-gated ion channel</keyword>
<dbReference type="PRINTS" id="PR00252">
    <property type="entry name" value="NRIONCHANNEL"/>
</dbReference>
<dbReference type="InterPro" id="IPR036734">
    <property type="entry name" value="Neur_chan_lig-bd_sf"/>
</dbReference>
<keyword evidence="2" id="KW-0813">Transport</keyword>
<organism evidence="20 22">
    <name type="scientific">Bursaphelenchus xylophilus</name>
    <name type="common">Pinewood nematode worm</name>
    <name type="synonym">Aphelenchoides xylophilus</name>
    <dbReference type="NCBI Taxonomy" id="6326"/>
    <lineage>
        <taxon>Eukaryota</taxon>
        <taxon>Metazoa</taxon>
        <taxon>Ecdysozoa</taxon>
        <taxon>Nematoda</taxon>
        <taxon>Chromadorea</taxon>
        <taxon>Rhabditida</taxon>
        <taxon>Tylenchina</taxon>
        <taxon>Tylenchomorpha</taxon>
        <taxon>Aphelenchoidea</taxon>
        <taxon>Aphelenchoididae</taxon>
        <taxon>Bursaphelenchus</taxon>
    </lineage>
</organism>
<evidence type="ECO:0000313" key="22">
    <source>
        <dbReference type="WBParaSite" id="BXY_1685200.1"/>
    </source>
</evidence>
<evidence type="ECO:0000256" key="9">
    <source>
        <dbReference type="ARBA" id="ARBA00023136"/>
    </source>
</evidence>
<evidence type="ECO:0000313" key="19">
    <source>
        <dbReference type="EMBL" id="CAG9125770.1"/>
    </source>
</evidence>
<evidence type="ECO:0000313" key="18">
    <source>
        <dbReference type="EMBL" id="CAD5232785.1"/>
    </source>
</evidence>
<dbReference type="GO" id="GO:0004888">
    <property type="term" value="F:transmembrane signaling receptor activity"/>
    <property type="evidence" value="ECO:0007669"/>
    <property type="project" value="InterPro"/>
</dbReference>
<dbReference type="Pfam" id="PF02931">
    <property type="entry name" value="Neur_chan_LBD"/>
    <property type="match status" value="1"/>
</dbReference>
<dbReference type="CDD" id="cd18997">
    <property type="entry name" value="LGIC_ECD_nAChR"/>
    <property type="match status" value="1"/>
</dbReference>
<dbReference type="Proteomes" id="UP000095284">
    <property type="component" value="Unplaced"/>
</dbReference>
<protein>
    <submittedName>
        <fullName evidence="18">(pine wood nematode) hypothetical protein</fullName>
    </submittedName>
    <submittedName>
        <fullName evidence="22">Neur_chan_LBD domain-containing protein</fullName>
    </submittedName>
</protein>
<evidence type="ECO:0000259" key="17">
    <source>
        <dbReference type="Pfam" id="PF02931"/>
    </source>
</evidence>
<evidence type="ECO:0000256" key="15">
    <source>
        <dbReference type="ARBA" id="ARBA00034104"/>
    </source>
</evidence>
<evidence type="ECO:0000313" key="21">
    <source>
        <dbReference type="Proteomes" id="UP000659654"/>
    </source>
</evidence>
<feature type="domain" description="Neurotransmitter-gated ion-channel ligand-binding" evidence="17">
    <location>
        <begin position="29"/>
        <end position="234"/>
    </location>
</feature>
<reference evidence="19" key="2">
    <citation type="submission" date="2020-08" db="EMBL/GenBank/DDBJ databases">
        <authorList>
            <person name="Kikuchi T."/>
        </authorList>
    </citation>
    <scope>NUCLEOTIDE SEQUENCE</scope>
    <source>
        <strain evidence="18">Ka4C1</strain>
    </source>
</reference>
<dbReference type="Proteomes" id="UP000659654">
    <property type="component" value="Unassembled WGS sequence"/>
</dbReference>
<evidence type="ECO:0000256" key="16">
    <source>
        <dbReference type="SAM" id="SignalP"/>
    </source>
</evidence>
<evidence type="ECO:0000256" key="13">
    <source>
        <dbReference type="ARBA" id="ARBA00023286"/>
    </source>
</evidence>
<evidence type="ECO:0000256" key="3">
    <source>
        <dbReference type="ARBA" id="ARBA00022475"/>
    </source>
</evidence>
<keyword evidence="9" id="KW-0472">Membrane</keyword>
<dbReference type="InterPro" id="IPR006201">
    <property type="entry name" value="Neur_channel"/>
</dbReference>
<gene>
    <name evidence="18" type="ORF">BXYJ_LOCUS12876</name>
</gene>
<dbReference type="WBParaSite" id="BXY_1685200.1">
    <property type="protein sequence ID" value="BXY_1685200.1"/>
    <property type="gene ID" value="BXY_1685200"/>
</dbReference>
<keyword evidence="6" id="KW-1133">Transmembrane helix</keyword>
<keyword evidence="8" id="KW-0406">Ion transport</keyword>
<name>A0A1I7SUX8_BURXY</name>
<evidence type="ECO:0000256" key="5">
    <source>
        <dbReference type="ARBA" id="ARBA00022729"/>
    </source>
</evidence>
<dbReference type="FunFam" id="2.70.170.10:FF:000016">
    <property type="entry name" value="Nicotinic acetylcholine receptor subunit"/>
    <property type="match status" value="1"/>
</dbReference>
<keyword evidence="21" id="KW-1185">Reference proteome</keyword>
<dbReference type="eggNOG" id="KOG3646">
    <property type="taxonomic scope" value="Eukaryota"/>
</dbReference>
<proteinExistence type="inferred from homology"/>
<keyword evidence="11" id="KW-0675">Receptor</keyword>
<keyword evidence="12" id="KW-0628">Postsynaptic cell membrane</keyword>
<dbReference type="EMBL" id="CAJFCV020000005">
    <property type="protein sequence ID" value="CAG9125770.1"/>
    <property type="molecule type" value="Genomic_DNA"/>
</dbReference>
<dbReference type="InterPro" id="IPR002394">
    <property type="entry name" value="Nicotinic_acetylcholine_rcpt"/>
</dbReference>
<dbReference type="Proteomes" id="UP000582659">
    <property type="component" value="Unassembled WGS sequence"/>
</dbReference>
<accession>A0A1I7SUX8</accession>
<feature type="chain" id="PRO_5035360241" evidence="16">
    <location>
        <begin position="26"/>
        <end position="235"/>
    </location>
</feature>
<evidence type="ECO:0000256" key="8">
    <source>
        <dbReference type="ARBA" id="ARBA00023065"/>
    </source>
</evidence>
<keyword evidence="10" id="KW-1015">Disulfide bond</keyword>
<evidence type="ECO:0000313" key="20">
    <source>
        <dbReference type="Proteomes" id="UP000095284"/>
    </source>
</evidence>
<reference evidence="22" key="1">
    <citation type="submission" date="2016-11" db="UniProtKB">
        <authorList>
            <consortium name="WormBaseParasite"/>
        </authorList>
    </citation>
    <scope>IDENTIFICATION</scope>
</reference>
<dbReference type="OrthoDB" id="5975154at2759"/>
<evidence type="ECO:0000256" key="10">
    <source>
        <dbReference type="ARBA" id="ARBA00023157"/>
    </source>
</evidence>
<feature type="signal peptide" evidence="16">
    <location>
        <begin position="1"/>
        <end position="25"/>
    </location>
</feature>
<dbReference type="Gene3D" id="2.70.170.10">
    <property type="entry name" value="Neurotransmitter-gated ion-channel ligand-binding domain"/>
    <property type="match status" value="1"/>
</dbReference>
<dbReference type="SUPFAM" id="SSF63712">
    <property type="entry name" value="Nicotinic receptor ligand binding domain-like"/>
    <property type="match status" value="1"/>
</dbReference>
<evidence type="ECO:0000256" key="6">
    <source>
        <dbReference type="ARBA" id="ARBA00022989"/>
    </source>
</evidence>
<dbReference type="AlphaFoldDB" id="A0A1I7SUX8"/>
<keyword evidence="14" id="KW-0407">Ion channel</keyword>
<dbReference type="GO" id="GO:0022848">
    <property type="term" value="F:acetylcholine-gated monoatomic cation-selective channel activity"/>
    <property type="evidence" value="ECO:0007669"/>
    <property type="project" value="InterPro"/>
</dbReference>
<evidence type="ECO:0000256" key="2">
    <source>
        <dbReference type="ARBA" id="ARBA00022448"/>
    </source>
</evidence>
<keyword evidence="5 16" id="KW-0732">Signal</keyword>
<evidence type="ECO:0000256" key="12">
    <source>
        <dbReference type="ARBA" id="ARBA00023257"/>
    </source>
</evidence>
<evidence type="ECO:0000256" key="7">
    <source>
        <dbReference type="ARBA" id="ARBA00023018"/>
    </source>
</evidence>
<comment type="subcellular location">
    <subcellularLocation>
        <location evidence="15">Postsynaptic cell membrane</location>
        <topology evidence="15">Multi-pass membrane protein</topology>
    </subcellularLocation>
</comment>
<keyword evidence="4" id="KW-0812">Transmembrane</keyword>
<evidence type="ECO:0000256" key="4">
    <source>
        <dbReference type="ARBA" id="ARBA00022692"/>
    </source>
</evidence>
<dbReference type="GO" id="GO:0045211">
    <property type="term" value="C:postsynaptic membrane"/>
    <property type="evidence" value="ECO:0007669"/>
    <property type="project" value="UniProtKB-SubCell"/>
</dbReference>
<sequence length="235" mass="28086">MKNIMDFLALRLILLAHYFVYETVCSPPENRLLTDLLRGYVKEERPVVDSSQPVVVKLGVSLQQIIDLNERNEQLTVNMWLTFSWKDVNLQWDPREYENVTDLRYPSDMLWRPDILLYNSVDSAFDSTYKVNMVGDSNGMVTWIPPGIFTISCKLDIYYWPWDDQICFFKFGSWSFSDRYINLQPGDFDVTTYIENGEWVLMRYWVNRTEKFYDALPNDPFPYITFFLHIRRRTL</sequence>
<evidence type="ECO:0000256" key="11">
    <source>
        <dbReference type="ARBA" id="ARBA00023170"/>
    </source>
</evidence>
<dbReference type="SMR" id="A0A1I7SUX8"/>
<dbReference type="EMBL" id="CAJFDI010000005">
    <property type="protein sequence ID" value="CAD5232785.1"/>
    <property type="molecule type" value="Genomic_DNA"/>
</dbReference>
<evidence type="ECO:0000256" key="1">
    <source>
        <dbReference type="ARBA" id="ARBA00009237"/>
    </source>
</evidence>